<dbReference type="EMBL" id="LAZR01000125">
    <property type="protein sequence ID" value="KKN88821.1"/>
    <property type="molecule type" value="Genomic_DNA"/>
</dbReference>
<proteinExistence type="predicted"/>
<accession>A0A0F9WRH1</accession>
<evidence type="ECO:0000313" key="1">
    <source>
        <dbReference type="EMBL" id="KKN88821.1"/>
    </source>
</evidence>
<protein>
    <submittedName>
        <fullName evidence="1">Uncharacterized protein</fullName>
    </submittedName>
</protein>
<reference evidence="1" key="1">
    <citation type="journal article" date="2015" name="Nature">
        <title>Complex archaea that bridge the gap between prokaryotes and eukaryotes.</title>
        <authorList>
            <person name="Spang A."/>
            <person name="Saw J.H."/>
            <person name="Jorgensen S.L."/>
            <person name="Zaremba-Niedzwiedzka K."/>
            <person name="Martijn J."/>
            <person name="Lind A.E."/>
            <person name="van Eijk R."/>
            <person name="Schleper C."/>
            <person name="Guy L."/>
            <person name="Ettema T.J."/>
        </authorList>
    </citation>
    <scope>NUCLEOTIDE SEQUENCE</scope>
</reference>
<comment type="caution">
    <text evidence="1">The sequence shown here is derived from an EMBL/GenBank/DDBJ whole genome shotgun (WGS) entry which is preliminary data.</text>
</comment>
<gene>
    <name evidence="1" type="ORF">LCGC14_0244280</name>
</gene>
<dbReference type="AlphaFoldDB" id="A0A0F9WRH1"/>
<sequence>MKNLSVNDVLADLPTLSRAFVTFAESLEPLPLDELVQVVKDRNTQDILIAAANFKAAMAQVLQRRALLH</sequence>
<name>A0A0F9WRH1_9ZZZZ</name>
<organism evidence="1">
    <name type="scientific">marine sediment metagenome</name>
    <dbReference type="NCBI Taxonomy" id="412755"/>
    <lineage>
        <taxon>unclassified sequences</taxon>
        <taxon>metagenomes</taxon>
        <taxon>ecological metagenomes</taxon>
    </lineage>
</organism>